<accession>A0A9D4V5X5</accession>
<evidence type="ECO:0000256" key="2">
    <source>
        <dbReference type="SAM" id="MobiDB-lite"/>
    </source>
</evidence>
<dbReference type="EMBL" id="JABFUD020000005">
    <property type="protein sequence ID" value="KAI5080248.1"/>
    <property type="molecule type" value="Genomic_DNA"/>
</dbReference>
<proteinExistence type="inferred from homology"/>
<reference evidence="3 4" key="1">
    <citation type="submission" date="2021-01" db="EMBL/GenBank/DDBJ databases">
        <title>Adiantum capillus-veneris genome.</title>
        <authorList>
            <person name="Fang Y."/>
            <person name="Liao Q."/>
        </authorList>
    </citation>
    <scope>NUCLEOTIDE SEQUENCE [LARGE SCALE GENOMIC DNA]</scope>
    <source>
        <strain evidence="3">H3</strain>
        <tissue evidence="3">Leaf</tissue>
    </source>
</reference>
<evidence type="ECO:0000313" key="3">
    <source>
        <dbReference type="EMBL" id="KAI5080248.1"/>
    </source>
</evidence>
<feature type="region of interest" description="Disordered" evidence="2">
    <location>
        <begin position="131"/>
        <end position="172"/>
    </location>
</feature>
<dbReference type="OrthoDB" id="838391at2759"/>
<name>A0A9D4V5X5_ADICA</name>
<dbReference type="PANTHER" id="PTHR31374">
    <property type="entry name" value="AUXIN-INDUCED PROTEIN-LIKE-RELATED"/>
    <property type="match status" value="1"/>
</dbReference>
<dbReference type="Pfam" id="PF02519">
    <property type="entry name" value="Auxin_inducible"/>
    <property type="match status" value="1"/>
</dbReference>
<sequence>MSKERRWEKQIEHDEQLLHKNIERKEQQQRRQGHYFAELPAINMTYTRTTSCRNSMLQDSAFARDQHTHVSSLKASNLLQILRRWRAQSLKQTTLSGASMASRRSAARSHSCLSLGLTLAPLRCLSMQLHSDDEDEGQNGAKLLTAPSRGSPRQICGSRGQGSTLSTPRALSCPKVGTSPLSACTPFSSRHLDAQIRDDEEMECLQPTNEESTGSSKGSSPLKLNNLSRQLSTPKGYLAVYVGEEKKRFLVKASLVNHPLFGVLLEKAKEQFGFEQKGPLNIPCEIAFFEHVMLLVESDDSFYRNTDRATILLHLNNNSATTVV</sequence>
<feature type="compositionally biased region" description="Polar residues" evidence="2">
    <location>
        <begin position="206"/>
        <end position="227"/>
    </location>
</feature>
<evidence type="ECO:0000313" key="4">
    <source>
        <dbReference type="Proteomes" id="UP000886520"/>
    </source>
</evidence>
<feature type="region of interest" description="Disordered" evidence="2">
    <location>
        <begin position="205"/>
        <end position="227"/>
    </location>
</feature>
<comment type="similarity">
    <text evidence="1">Belongs to the ARG7 family.</text>
</comment>
<protein>
    <submittedName>
        <fullName evidence="3">Uncharacterized protein</fullName>
    </submittedName>
</protein>
<dbReference type="PANTHER" id="PTHR31374:SF32">
    <property type="entry name" value="SAUR FAMILY PROTEIN"/>
    <property type="match status" value="1"/>
</dbReference>
<evidence type="ECO:0000256" key="1">
    <source>
        <dbReference type="ARBA" id="ARBA00006974"/>
    </source>
</evidence>
<organism evidence="3 4">
    <name type="scientific">Adiantum capillus-veneris</name>
    <name type="common">Maidenhair fern</name>
    <dbReference type="NCBI Taxonomy" id="13818"/>
    <lineage>
        <taxon>Eukaryota</taxon>
        <taxon>Viridiplantae</taxon>
        <taxon>Streptophyta</taxon>
        <taxon>Embryophyta</taxon>
        <taxon>Tracheophyta</taxon>
        <taxon>Polypodiopsida</taxon>
        <taxon>Polypodiidae</taxon>
        <taxon>Polypodiales</taxon>
        <taxon>Pteridineae</taxon>
        <taxon>Pteridaceae</taxon>
        <taxon>Vittarioideae</taxon>
        <taxon>Adiantum</taxon>
    </lineage>
</organism>
<dbReference type="InterPro" id="IPR003676">
    <property type="entry name" value="SAUR_fam"/>
</dbReference>
<gene>
    <name evidence="3" type="ORF">GOP47_0005727</name>
</gene>
<comment type="caution">
    <text evidence="3">The sequence shown here is derived from an EMBL/GenBank/DDBJ whole genome shotgun (WGS) entry which is preliminary data.</text>
</comment>
<dbReference type="Proteomes" id="UP000886520">
    <property type="component" value="Chromosome 5"/>
</dbReference>
<dbReference type="AlphaFoldDB" id="A0A9D4V5X5"/>
<keyword evidence="4" id="KW-1185">Reference proteome</keyword>
<dbReference type="GO" id="GO:0009733">
    <property type="term" value="P:response to auxin"/>
    <property type="evidence" value="ECO:0007669"/>
    <property type="project" value="InterPro"/>
</dbReference>